<dbReference type="AlphaFoldDB" id="A0A7N0UUI4"/>
<comment type="similarity">
    <text evidence="2">Belongs to the major facilitator superfamily. Proton-dependent oligopeptide transporter (POT/PTR) (TC 2.A.17) family.</text>
</comment>
<evidence type="ECO:0000256" key="2">
    <source>
        <dbReference type="ARBA" id="ARBA00005982"/>
    </source>
</evidence>
<evidence type="ECO:0000256" key="3">
    <source>
        <dbReference type="ARBA" id="ARBA00022692"/>
    </source>
</evidence>
<evidence type="ECO:0000256" key="5">
    <source>
        <dbReference type="ARBA" id="ARBA00023136"/>
    </source>
</evidence>
<name>A0A7N0UUI4_KALFE</name>
<dbReference type="GO" id="GO:0016020">
    <property type="term" value="C:membrane"/>
    <property type="evidence" value="ECO:0007669"/>
    <property type="project" value="UniProtKB-SubCell"/>
</dbReference>
<evidence type="ECO:0000256" key="6">
    <source>
        <dbReference type="SAM" id="Phobius"/>
    </source>
</evidence>
<feature type="transmembrane region" description="Helical" evidence="6">
    <location>
        <begin position="20"/>
        <end position="41"/>
    </location>
</feature>
<protein>
    <submittedName>
        <fullName evidence="7">Uncharacterized protein</fullName>
    </submittedName>
</protein>
<dbReference type="InterPro" id="IPR000109">
    <property type="entry name" value="POT_fam"/>
</dbReference>
<dbReference type="GO" id="GO:0022857">
    <property type="term" value="F:transmembrane transporter activity"/>
    <property type="evidence" value="ECO:0007669"/>
    <property type="project" value="InterPro"/>
</dbReference>
<dbReference type="EnsemblPlants" id="Kaladp0084s0063.1.v1.1">
    <property type="protein sequence ID" value="Kaladp0084s0063.1.v1.1"/>
    <property type="gene ID" value="Kaladp0084s0063.v1.1"/>
</dbReference>
<feature type="transmembrane region" description="Helical" evidence="6">
    <location>
        <begin position="133"/>
        <end position="152"/>
    </location>
</feature>
<feature type="transmembrane region" description="Helical" evidence="6">
    <location>
        <begin position="390"/>
        <end position="409"/>
    </location>
</feature>
<feature type="transmembrane region" description="Helical" evidence="6">
    <location>
        <begin position="300"/>
        <end position="325"/>
    </location>
</feature>
<dbReference type="PANTHER" id="PTHR11654">
    <property type="entry name" value="OLIGOPEPTIDE TRANSPORTER-RELATED"/>
    <property type="match status" value="1"/>
</dbReference>
<sequence>MIYLTGPLGQSTARAAENVNVWSGTSTMLPLVGAFIADSFLGRYRTIVIASLIYILGLGLLSLTAMLPLPKLSHKETVSGASLDLKLVLFYVALYIIAIAQSGHKPCVQAFGADQFDGDDPDECKAKSSFFNWWYFGMNGGIVASNLILPYIMDNLNWALGFAIPCGIMVVALAIFLMGTKTYRFIVKTDERNPFARIGGVFVTAARNWRTTPPALLHQESQQFKFLNKALCTALDPKEHRTNICTVAEVEEARAVLRLGPIWVSCLIYGIVFAQSSTFFTKQGSTMDRATGFGFDIPAASLQSLIGIAVMVSMPIYDLIFIPVARRITGRLSGITMLQRIGTGMLVSALSMIVAALVEQKRLEIALENGLTNDPSATVPMSVWWLIPQYLLFGVADVFTMVGLQEFFYDQVPSELRSMGLSLYLSIFGIGNFLSSLLIFAVEYFTSSTLKDSWFADNLNLAHLDYFYWLLAALSFLGLAIYVYSAKAYIYSRAVAL</sequence>
<feature type="transmembrane region" description="Helical" evidence="6">
    <location>
        <begin position="158"/>
        <end position="178"/>
    </location>
</feature>
<dbReference type="InterPro" id="IPR018456">
    <property type="entry name" value="PTR2_symporter_CS"/>
</dbReference>
<feature type="transmembrane region" description="Helical" evidence="6">
    <location>
        <begin position="421"/>
        <end position="446"/>
    </location>
</feature>
<organism evidence="7 8">
    <name type="scientific">Kalanchoe fedtschenkoi</name>
    <name type="common">Lavender scallops</name>
    <name type="synonym">South American air plant</name>
    <dbReference type="NCBI Taxonomy" id="63787"/>
    <lineage>
        <taxon>Eukaryota</taxon>
        <taxon>Viridiplantae</taxon>
        <taxon>Streptophyta</taxon>
        <taxon>Embryophyta</taxon>
        <taxon>Tracheophyta</taxon>
        <taxon>Spermatophyta</taxon>
        <taxon>Magnoliopsida</taxon>
        <taxon>eudicotyledons</taxon>
        <taxon>Gunneridae</taxon>
        <taxon>Pentapetalae</taxon>
        <taxon>Saxifragales</taxon>
        <taxon>Crassulaceae</taxon>
        <taxon>Kalanchoe</taxon>
    </lineage>
</organism>
<feature type="transmembrane region" description="Helical" evidence="6">
    <location>
        <begin position="337"/>
        <end position="358"/>
    </location>
</feature>
<feature type="transmembrane region" description="Helical" evidence="6">
    <location>
        <begin position="48"/>
        <end position="69"/>
    </location>
</feature>
<dbReference type="Gene3D" id="1.20.1250.20">
    <property type="entry name" value="MFS general substrate transporter like domains"/>
    <property type="match status" value="1"/>
</dbReference>
<dbReference type="FunFam" id="1.20.1250.20:FF:000410">
    <property type="entry name" value="POT family protein"/>
    <property type="match status" value="1"/>
</dbReference>
<comment type="subcellular location">
    <subcellularLocation>
        <location evidence="1">Membrane</location>
        <topology evidence="1">Multi-pass membrane protein</topology>
    </subcellularLocation>
</comment>
<dbReference type="OMA" id="HPGTTEN"/>
<feature type="transmembrane region" description="Helical" evidence="6">
    <location>
        <begin position="466"/>
        <end position="484"/>
    </location>
</feature>
<keyword evidence="3 6" id="KW-0812">Transmembrane</keyword>
<evidence type="ECO:0000256" key="1">
    <source>
        <dbReference type="ARBA" id="ARBA00004141"/>
    </source>
</evidence>
<reference evidence="7" key="1">
    <citation type="submission" date="2021-01" db="UniProtKB">
        <authorList>
            <consortium name="EnsemblPlants"/>
        </authorList>
    </citation>
    <scope>IDENTIFICATION</scope>
</reference>
<dbReference type="InterPro" id="IPR036259">
    <property type="entry name" value="MFS_trans_sf"/>
</dbReference>
<proteinExistence type="inferred from homology"/>
<dbReference type="Gramene" id="Kaladp0084s0063.1.v1.1">
    <property type="protein sequence ID" value="Kaladp0084s0063.1.v1.1"/>
    <property type="gene ID" value="Kaladp0084s0063.v1.1"/>
</dbReference>
<accession>A0A7N0UUI4</accession>
<feature type="transmembrane region" description="Helical" evidence="6">
    <location>
        <begin position="81"/>
        <end position="100"/>
    </location>
</feature>
<dbReference type="PROSITE" id="PS01022">
    <property type="entry name" value="PTR2_1"/>
    <property type="match status" value="1"/>
</dbReference>
<evidence type="ECO:0000313" key="8">
    <source>
        <dbReference type="Proteomes" id="UP000594263"/>
    </source>
</evidence>
<dbReference type="SUPFAM" id="SSF103473">
    <property type="entry name" value="MFS general substrate transporter"/>
    <property type="match status" value="1"/>
</dbReference>
<evidence type="ECO:0000256" key="4">
    <source>
        <dbReference type="ARBA" id="ARBA00022989"/>
    </source>
</evidence>
<dbReference type="Pfam" id="PF00854">
    <property type="entry name" value="PTR2"/>
    <property type="match status" value="1"/>
</dbReference>
<evidence type="ECO:0000313" key="7">
    <source>
        <dbReference type="EnsemblPlants" id="Kaladp0084s0063.1.v1.1"/>
    </source>
</evidence>
<keyword evidence="5 6" id="KW-0472">Membrane</keyword>
<feature type="transmembrane region" description="Helical" evidence="6">
    <location>
        <begin position="262"/>
        <end position="280"/>
    </location>
</feature>
<dbReference type="Proteomes" id="UP000594263">
    <property type="component" value="Unplaced"/>
</dbReference>
<keyword evidence="8" id="KW-1185">Reference proteome</keyword>
<dbReference type="GO" id="GO:0006857">
    <property type="term" value="P:oligopeptide transport"/>
    <property type="evidence" value="ECO:0007669"/>
    <property type="project" value="InterPro"/>
</dbReference>
<keyword evidence="4 6" id="KW-1133">Transmembrane helix</keyword>